<dbReference type="Proteomes" id="UP000010802">
    <property type="component" value="Chromosome"/>
</dbReference>
<dbReference type="GO" id="GO:0005975">
    <property type="term" value="P:carbohydrate metabolic process"/>
    <property type="evidence" value="ECO:0007669"/>
    <property type="project" value="InterPro"/>
</dbReference>
<dbReference type="GO" id="GO:0004563">
    <property type="term" value="F:beta-N-acetylhexosaminidase activity"/>
    <property type="evidence" value="ECO:0007669"/>
    <property type="project" value="UniProtKB-EC"/>
</dbReference>
<dbReference type="Pfam" id="PF00933">
    <property type="entry name" value="Glyco_hydro_3"/>
    <property type="match status" value="1"/>
</dbReference>
<dbReference type="AlphaFoldDB" id="U4Q7V6"/>
<accession>U4Q7V6</accession>
<dbReference type="NCBIfam" id="NF003740">
    <property type="entry name" value="PRK05337.1"/>
    <property type="match status" value="1"/>
</dbReference>
<reference evidence="8" key="1">
    <citation type="journal article" date="2013" name="Genome Announc.">
        <title>First genome sequence of a syntrophic acetate-oxidizing bacterium, Tepidanaerobacter acetatoxydans strain Re1.</title>
        <authorList>
            <person name="Manzoor S."/>
            <person name="Bongcam-Rudloff E."/>
            <person name="Schnurer A."/>
            <person name="Muller B."/>
        </authorList>
    </citation>
    <scope>NUCLEOTIDE SEQUENCE [LARGE SCALE GENOMIC DNA]</scope>
    <source>
        <strain evidence="8">Re1</strain>
    </source>
</reference>
<comment type="similarity">
    <text evidence="2">Belongs to the glycosyl hydrolase 3 family.</text>
</comment>
<dbReference type="InterPro" id="IPR036962">
    <property type="entry name" value="Glyco_hydro_3_N_sf"/>
</dbReference>
<dbReference type="PANTHER" id="PTHR30480:SF13">
    <property type="entry name" value="BETA-HEXOSAMINIDASE"/>
    <property type="match status" value="1"/>
</dbReference>
<evidence type="ECO:0000256" key="1">
    <source>
        <dbReference type="ARBA" id="ARBA00001231"/>
    </source>
</evidence>
<gene>
    <name evidence="7" type="ordered locus">TEPIRE1_0276</name>
</gene>
<dbReference type="InterPro" id="IPR050226">
    <property type="entry name" value="NagZ_Beta-hexosaminidase"/>
</dbReference>
<dbReference type="eggNOG" id="COG1472">
    <property type="taxonomic scope" value="Bacteria"/>
</dbReference>
<dbReference type="Gene3D" id="3.20.20.300">
    <property type="entry name" value="Glycoside hydrolase, family 3, N-terminal domain"/>
    <property type="match status" value="1"/>
</dbReference>
<evidence type="ECO:0000256" key="4">
    <source>
        <dbReference type="ARBA" id="ARBA00022801"/>
    </source>
</evidence>
<dbReference type="KEGG" id="tae:TepiRe1_0276"/>
<dbReference type="EMBL" id="HF563609">
    <property type="protein sequence ID" value="CDI40335.1"/>
    <property type="molecule type" value="Genomic_DNA"/>
</dbReference>
<dbReference type="STRING" id="1209989.TepRe1_0254"/>
<keyword evidence="8" id="KW-1185">Reference proteome</keyword>
<comment type="catalytic activity">
    <reaction evidence="1">
        <text>Hydrolysis of terminal non-reducing N-acetyl-D-hexosamine residues in N-acetyl-beta-D-hexosaminides.</text>
        <dbReference type="EC" id="3.2.1.52"/>
    </reaction>
</comment>
<dbReference type="InterPro" id="IPR017853">
    <property type="entry name" value="GH"/>
</dbReference>
<dbReference type="EC" id="3.2.1.52" evidence="3"/>
<keyword evidence="5 7" id="KW-0326">Glycosidase</keyword>
<name>U4Q7V6_TEPAE</name>
<evidence type="ECO:0000256" key="3">
    <source>
        <dbReference type="ARBA" id="ARBA00012663"/>
    </source>
</evidence>
<keyword evidence="4 7" id="KW-0378">Hydrolase</keyword>
<evidence type="ECO:0000256" key="5">
    <source>
        <dbReference type="ARBA" id="ARBA00023295"/>
    </source>
</evidence>
<evidence type="ECO:0000313" key="7">
    <source>
        <dbReference type="EMBL" id="CDI40335.1"/>
    </source>
</evidence>
<proteinExistence type="inferred from homology"/>
<feature type="domain" description="Glycoside hydrolase family 3 N-terminal" evidence="6">
    <location>
        <begin position="56"/>
        <end position="377"/>
    </location>
</feature>
<protein>
    <recommendedName>
        <fullName evidence="3">beta-N-acetylhexosaminidase</fullName>
        <ecNumber evidence="3">3.2.1.52</ecNumber>
    </recommendedName>
</protein>
<dbReference type="InterPro" id="IPR001764">
    <property type="entry name" value="Glyco_hydro_3_N"/>
</dbReference>
<dbReference type="PROSITE" id="PS51257">
    <property type="entry name" value="PROKAR_LIPOPROTEIN"/>
    <property type="match status" value="1"/>
</dbReference>
<evidence type="ECO:0000259" key="6">
    <source>
        <dbReference type="Pfam" id="PF00933"/>
    </source>
</evidence>
<dbReference type="HOGENOM" id="CLU_008392_0_3_9"/>
<dbReference type="PANTHER" id="PTHR30480">
    <property type="entry name" value="BETA-HEXOSAMINIDASE-RELATED"/>
    <property type="match status" value="1"/>
</dbReference>
<sequence>MADMNYKLLLIIIVLSIVVVYGCESYNNQAVKDQDHIIDQDADIVDPLKEQIAQMTIDEKVGQMVMVGLEGYEKDQYSQEMIEKYKVGGFIFFERNIRDAYQTLTLINSLKEANKENAIPLFIAVDEEGGRVTRMPEEFIKLPASRLIGRINNEELCFKIGNVIGEELKSLGFNMNFAPVLDIDSNPANPVIGDRSFSSNEQTVSKLGTATMKGIQTNVISAVKHFPGHGDTSTDSHIGLPVVNCDLERLKSFELVPFASAVENGADMVMVAHILLPEIDEENPATLSKSIITDILRSEMKFDKVVITDDMTMGAITENFDIGDAAVKSIMAGADIILVCHDHEKQVKVLEALKQAAVDGIITEDELDMHIYRILKLKQKYNLNDEKIESVDVEKINEKIRDILGKDFCALKFL</sequence>
<organism evidence="7 8">
    <name type="scientific">Tepidanaerobacter acetatoxydans (strain DSM 21804 / JCM 16047 / Re1)</name>
    <dbReference type="NCBI Taxonomy" id="1209989"/>
    <lineage>
        <taxon>Bacteria</taxon>
        <taxon>Bacillati</taxon>
        <taxon>Bacillota</taxon>
        <taxon>Clostridia</taxon>
        <taxon>Thermosediminibacterales</taxon>
        <taxon>Tepidanaerobacteraceae</taxon>
        <taxon>Tepidanaerobacter</taxon>
    </lineage>
</organism>
<dbReference type="SUPFAM" id="SSF51445">
    <property type="entry name" value="(Trans)glycosidases"/>
    <property type="match status" value="1"/>
</dbReference>
<dbReference type="GO" id="GO:0009254">
    <property type="term" value="P:peptidoglycan turnover"/>
    <property type="evidence" value="ECO:0007669"/>
    <property type="project" value="TreeGrafter"/>
</dbReference>
<evidence type="ECO:0000313" key="8">
    <source>
        <dbReference type="Proteomes" id="UP000010802"/>
    </source>
</evidence>
<evidence type="ECO:0000256" key="2">
    <source>
        <dbReference type="ARBA" id="ARBA00005336"/>
    </source>
</evidence>